<dbReference type="RefSeq" id="WP_194502385.1">
    <property type="nucleotide sequence ID" value="NZ_JADIVZ010000002.1"/>
</dbReference>
<evidence type="ECO:0000256" key="2">
    <source>
        <dbReference type="ARBA" id="ARBA00023033"/>
    </source>
</evidence>
<dbReference type="GO" id="GO:0016705">
    <property type="term" value="F:oxidoreductase activity, acting on paired donors, with incorporation or reduction of molecular oxygen"/>
    <property type="evidence" value="ECO:0007669"/>
    <property type="project" value="InterPro"/>
</dbReference>
<keyword evidence="2" id="KW-0503">Monooxygenase</keyword>
<name>A0A930YC47_9ACTN</name>
<dbReference type="AlphaFoldDB" id="A0A930YC47"/>
<dbReference type="InterPro" id="IPR050766">
    <property type="entry name" value="Bact_Lucif_Oxidored"/>
</dbReference>
<dbReference type="GO" id="GO:0005829">
    <property type="term" value="C:cytosol"/>
    <property type="evidence" value="ECO:0007669"/>
    <property type="project" value="TreeGrafter"/>
</dbReference>
<dbReference type="Gene3D" id="3.20.20.30">
    <property type="entry name" value="Luciferase-like domain"/>
    <property type="match status" value="1"/>
</dbReference>
<evidence type="ECO:0000313" key="6">
    <source>
        <dbReference type="Proteomes" id="UP000656804"/>
    </source>
</evidence>
<sequence>MDVGMTLPVMEPDLWERAGTLERWARDIDAGPWSSLCFGERMAFDNPEALTTLGAVAAWTSRVRLVTTVVVPQLHDVARLAKACATADRLCGGRLTVGLGVGGREEDYRSVGADLGTQTMAGLADSAHELRRLWSGEPRSATPGAEVGRIGPPPVQPGGPPLLVGTMGPRTVRSAAAWATGLAGVTMNADVDETARLFQVAREAWARAGRPAPLLTTSFWFALDEGDGSARAQVHRHLRHYMSWLPSDLVDALAVGAGFAGTPVQLRDLLDRFAAIGADEVQLIPTSADVTQLGLLADHV</sequence>
<dbReference type="PANTHER" id="PTHR30137:SF8">
    <property type="entry name" value="BLR5498 PROTEIN"/>
    <property type="match status" value="1"/>
</dbReference>
<protein>
    <submittedName>
        <fullName evidence="5">LLM class flavin-dependent oxidoreductase</fullName>
    </submittedName>
</protein>
<feature type="region of interest" description="Disordered" evidence="3">
    <location>
        <begin position="137"/>
        <end position="156"/>
    </location>
</feature>
<dbReference type="SUPFAM" id="SSF51679">
    <property type="entry name" value="Bacterial luciferase-like"/>
    <property type="match status" value="1"/>
</dbReference>
<organism evidence="5 6">
    <name type="scientific">Nocardioides acrostichi</name>
    <dbReference type="NCBI Taxonomy" id="2784339"/>
    <lineage>
        <taxon>Bacteria</taxon>
        <taxon>Bacillati</taxon>
        <taxon>Actinomycetota</taxon>
        <taxon>Actinomycetes</taxon>
        <taxon>Propionibacteriales</taxon>
        <taxon>Nocardioidaceae</taxon>
        <taxon>Nocardioides</taxon>
    </lineage>
</organism>
<dbReference type="GO" id="GO:0004497">
    <property type="term" value="F:monooxygenase activity"/>
    <property type="evidence" value="ECO:0007669"/>
    <property type="project" value="UniProtKB-KW"/>
</dbReference>
<keyword evidence="1" id="KW-0560">Oxidoreductase</keyword>
<dbReference type="Pfam" id="PF00296">
    <property type="entry name" value="Bac_luciferase"/>
    <property type="match status" value="1"/>
</dbReference>
<comment type="caution">
    <text evidence="5">The sequence shown here is derived from an EMBL/GenBank/DDBJ whole genome shotgun (WGS) entry which is preliminary data.</text>
</comment>
<reference evidence="5" key="1">
    <citation type="submission" date="2020-11" db="EMBL/GenBank/DDBJ databases">
        <title>Nocardioides sp. CBS4Y-1, whole genome shotgun sequence.</title>
        <authorList>
            <person name="Tuo L."/>
        </authorList>
    </citation>
    <scope>NUCLEOTIDE SEQUENCE</scope>
    <source>
        <strain evidence="5">CBS4Y-1</strain>
    </source>
</reference>
<dbReference type="InterPro" id="IPR011251">
    <property type="entry name" value="Luciferase-like_dom"/>
</dbReference>
<feature type="domain" description="Luciferase-like" evidence="4">
    <location>
        <begin position="24"/>
        <end position="263"/>
    </location>
</feature>
<evidence type="ECO:0000313" key="5">
    <source>
        <dbReference type="EMBL" id="MBF4161124.1"/>
    </source>
</evidence>
<dbReference type="PANTHER" id="PTHR30137">
    <property type="entry name" value="LUCIFERASE-LIKE MONOOXYGENASE"/>
    <property type="match status" value="1"/>
</dbReference>
<accession>A0A930YC47</accession>
<keyword evidence="6" id="KW-1185">Reference proteome</keyword>
<dbReference type="EMBL" id="JADIVZ010000002">
    <property type="protein sequence ID" value="MBF4161124.1"/>
    <property type="molecule type" value="Genomic_DNA"/>
</dbReference>
<dbReference type="Proteomes" id="UP000656804">
    <property type="component" value="Unassembled WGS sequence"/>
</dbReference>
<dbReference type="InterPro" id="IPR036661">
    <property type="entry name" value="Luciferase-like_sf"/>
</dbReference>
<proteinExistence type="predicted"/>
<evidence type="ECO:0000256" key="1">
    <source>
        <dbReference type="ARBA" id="ARBA00023002"/>
    </source>
</evidence>
<evidence type="ECO:0000256" key="3">
    <source>
        <dbReference type="SAM" id="MobiDB-lite"/>
    </source>
</evidence>
<gene>
    <name evidence="5" type="ORF">ISG29_05430</name>
</gene>
<evidence type="ECO:0000259" key="4">
    <source>
        <dbReference type="Pfam" id="PF00296"/>
    </source>
</evidence>